<comment type="cofactor">
    <cofactor evidence="1">
        <name>FAD</name>
        <dbReference type="ChEBI" id="CHEBI:57692"/>
    </cofactor>
</comment>
<feature type="domain" description="FAD/NAD(P)-binding" evidence="5">
    <location>
        <begin position="5"/>
        <end position="320"/>
    </location>
</feature>
<evidence type="ECO:0000256" key="3">
    <source>
        <dbReference type="ARBA" id="ARBA00022827"/>
    </source>
</evidence>
<dbReference type="PRINTS" id="PR00368">
    <property type="entry name" value="FADPNR"/>
</dbReference>
<keyword evidence="3" id="KW-0274">FAD</keyword>
<name>A0A2T1E751_9CYAN</name>
<dbReference type="RefSeq" id="WP_106256740.1">
    <property type="nucleotide sequence ID" value="NZ_CAWNSW010000065.1"/>
</dbReference>
<evidence type="ECO:0000259" key="4">
    <source>
        <dbReference type="Pfam" id="PF02852"/>
    </source>
</evidence>
<dbReference type="InterPro" id="IPR016156">
    <property type="entry name" value="FAD/NAD-linked_Rdtase_dimer_sf"/>
</dbReference>
<dbReference type="EMBL" id="PVWK01000078">
    <property type="protein sequence ID" value="PSB28569.1"/>
    <property type="molecule type" value="Genomic_DNA"/>
</dbReference>
<protein>
    <submittedName>
        <fullName evidence="6">Mercuric reductase</fullName>
    </submittedName>
</protein>
<feature type="domain" description="Pyridine nucleotide-disulphide oxidoreductase dimerisation" evidence="4">
    <location>
        <begin position="357"/>
        <end position="464"/>
    </location>
</feature>
<dbReference type="SUPFAM" id="SSF55424">
    <property type="entry name" value="FAD/NAD-linked reductases, dimerisation (C-terminal) domain"/>
    <property type="match status" value="1"/>
</dbReference>
<evidence type="ECO:0000313" key="7">
    <source>
        <dbReference type="Proteomes" id="UP000239576"/>
    </source>
</evidence>
<sequence length="495" mass="52395">MPVDYDLVVIGSSAAGIYAAVSAANLNARVALVEQGCAASSPIDGQVLTKVGQTLRQLCQAAPLGLGDTAALPSTEAAWTHARQWSAAVTAAIAETHAPAVLASLGIEVIAGCGEFHRKPMLGFMVNGRSLRSRAYLLAIEPLPVMVKSQPQGHEISAPPALAEIDGLALVGYLDASSVLQKIPALEALHRLVIIGADAIGVELAQNLVRLGRSVTLIVATAHVLPHEDAEAAFLIQALLEAEGVEVLTETTVTQVRQIDGKKWVQAGNRAIDADEIILTATTPFDQATLNLAAANVEASSVGIGVNEKLQTTNACVYACRGSSAGDRMPHLALADARIAVKNALFLPIAKINDAHVPHIVSTAPALARVGQTEAAAIQRFGKDVVILRQPFKTLIKAQIQGETIGFCKLIVHRNGTLLGAHIVGSQADELIGTIALAIQQKLNVEAIADLVLPSSSLAEIIHQTAAEWHHLRLQQNTRLRDFLEGFFNWRRSMN</sequence>
<comment type="caution">
    <text evidence="6">The sequence shown here is derived from an EMBL/GenBank/DDBJ whole genome shotgun (WGS) entry which is preliminary data.</text>
</comment>
<reference evidence="6 7" key="2">
    <citation type="submission" date="2018-03" db="EMBL/GenBank/DDBJ databases">
        <title>The ancient ancestry and fast evolution of plastids.</title>
        <authorList>
            <person name="Moore K.R."/>
            <person name="Magnabosco C."/>
            <person name="Momper L."/>
            <person name="Gold D.A."/>
            <person name="Bosak T."/>
            <person name="Fournier G.P."/>
        </authorList>
    </citation>
    <scope>NUCLEOTIDE SEQUENCE [LARGE SCALE GENOMIC DNA]</scope>
    <source>
        <strain evidence="6 7">ULC18</strain>
    </source>
</reference>
<dbReference type="Gene3D" id="3.30.390.30">
    <property type="match status" value="1"/>
</dbReference>
<dbReference type="PANTHER" id="PTHR43014">
    <property type="entry name" value="MERCURIC REDUCTASE"/>
    <property type="match status" value="1"/>
</dbReference>
<dbReference type="InterPro" id="IPR004099">
    <property type="entry name" value="Pyr_nucl-diS_OxRdtase_dimer"/>
</dbReference>
<dbReference type="InterPro" id="IPR023753">
    <property type="entry name" value="FAD/NAD-binding_dom"/>
</dbReference>
<dbReference type="Pfam" id="PF02852">
    <property type="entry name" value="Pyr_redox_dim"/>
    <property type="match status" value="1"/>
</dbReference>
<evidence type="ECO:0000256" key="1">
    <source>
        <dbReference type="ARBA" id="ARBA00001974"/>
    </source>
</evidence>
<dbReference type="AlphaFoldDB" id="A0A2T1E751"/>
<dbReference type="Proteomes" id="UP000239576">
    <property type="component" value="Unassembled WGS sequence"/>
</dbReference>
<dbReference type="GO" id="GO:0016491">
    <property type="term" value="F:oxidoreductase activity"/>
    <property type="evidence" value="ECO:0007669"/>
    <property type="project" value="InterPro"/>
</dbReference>
<evidence type="ECO:0000259" key="5">
    <source>
        <dbReference type="Pfam" id="PF07992"/>
    </source>
</evidence>
<organism evidence="6 7">
    <name type="scientific">Stenomitos frigidus ULC18</name>
    <dbReference type="NCBI Taxonomy" id="2107698"/>
    <lineage>
        <taxon>Bacteria</taxon>
        <taxon>Bacillati</taxon>
        <taxon>Cyanobacteriota</taxon>
        <taxon>Cyanophyceae</taxon>
        <taxon>Leptolyngbyales</taxon>
        <taxon>Leptolyngbyaceae</taxon>
        <taxon>Stenomitos</taxon>
    </lineage>
</organism>
<evidence type="ECO:0000256" key="2">
    <source>
        <dbReference type="ARBA" id="ARBA00022630"/>
    </source>
</evidence>
<dbReference type="Pfam" id="PF07992">
    <property type="entry name" value="Pyr_redox_2"/>
    <property type="match status" value="1"/>
</dbReference>
<dbReference type="PRINTS" id="PR00411">
    <property type="entry name" value="PNDRDTASEI"/>
</dbReference>
<evidence type="ECO:0000313" key="6">
    <source>
        <dbReference type="EMBL" id="PSB28569.1"/>
    </source>
</evidence>
<reference evidence="7" key="1">
    <citation type="submission" date="2018-02" db="EMBL/GenBank/DDBJ databases">
        <authorList>
            <person name="Moore K."/>
            <person name="Momper L."/>
        </authorList>
    </citation>
    <scope>NUCLEOTIDE SEQUENCE [LARGE SCALE GENOMIC DNA]</scope>
    <source>
        <strain evidence="7">ULC18</strain>
    </source>
</reference>
<dbReference type="InterPro" id="IPR036188">
    <property type="entry name" value="FAD/NAD-bd_sf"/>
</dbReference>
<accession>A0A2T1E751</accession>
<gene>
    <name evidence="6" type="ORF">C7B82_13120</name>
</gene>
<keyword evidence="2" id="KW-0285">Flavoprotein</keyword>
<dbReference type="OrthoDB" id="9807946at2"/>
<dbReference type="SUPFAM" id="SSF51905">
    <property type="entry name" value="FAD/NAD(P)-binding domain"/>
    <property type="match status" value="1"/>
</dbReference>
<proteinExistence type="predicted"/>
<keyword evidence="7" id="KW-1185">Reference proteome</keyword>
<dbReference type="Gene3D" id="3.50.50.60">
    <property type="entry name" value="FAD/NAD(P)-binding domain"/>
    <property type="match status" value="2"/>
</dbReference>